<dbReference type="InterPro" id="IPR005835">
    <property type="entry name" value="NTP_transferase_dom"/>
</dbReference>
<reference evidence="2 3" key="2">
    <citation type="submission" date="2019-08" db="EMBL/GenBank/DDBJ databases">
        <title>Amycolatopsis acidicola sp. nov., isolated from peat swamp forest soil.</title>
        <authorList>
            <person name="Srisuk N."/>
        </authorList>
    </citation>
    <scope>NUCLEOTIDE SEQUENCE [LARGE SCALE GENOMIC DNA]</scope>
    <source>
        <strain evidence="2 3">TBRC 6029</strain>
    </source>
</reference>
<proteinExistence type="predicted"/>
<accession>A0A557ZYZ6</accession>
<comment type="caution">
    <text evidence="2">The sequence shown here is derived from an EMBL/GenBank/DDBJ whole genome shotgun (WGS) entry which is preliminary data.</text>
</comment>
<evidence type="ECO:0000259" key="1">
    <source>
        <dbReference type="Pfam" id="PF00483"/>
    </source>
</evidence>
<dbReference type="OrthoDB" id="9801810at2"/>
<feature type="domain" description="Nucleotidyl transferase" evidence="1">
    <location>
        <begin position="9"/>
        <end position="236"/>
    </location>
</feature>
<protein>
    <submittedName>
        <fullName evidence="2">NDP-sugar synthase</fullName>
    </submittedName>
</protein>
<dbReference type="Pfam" id="PF00483">
    <property type="entry name" value="NTP_transferase"/>
    <property type="match status" value="1"/>
</dbReference>
<dbReference type="PANTHER" id="PTHR22572">
    <property type="entry name" value="SUGAR-1-PHOSPHATE GUANYL TRANSFERASE"/>
    <property type="match status" value="1"/>
</dbReference>
<dbReference type="EMBL" id="VJWX01000733">
    <property type="protein sequence ID" value="TVT17236.1"/>
    <property type="molecule type" value="Genomic_DNA"/>
</dbReference>
<sequence length="310" mass="32080">MTSELAVDAVVLVGGKGTRLRPLTLSAPKPMLPTAGVPFLTHLLSRIRAAGIRHVVLGTSYQAEVFERYFGDGGALGLELEYVVENEPLDTGGAIRNVYDHLRAEHAVIFNGDILSGADLGALVRAHHDASADVTLHLQRVDDPSRFGSVPTDPDGRVTAFLEKTPNPPTDQINAGCYVFRRSVIESIPAGRRVSVERETFPGLLAAGAHVHGFVDASYWLDVGTPEAFVRGSADLVRGLAPTSALPGPTGEALVLDGAKVMADAEVSGGSTIGAGTEIAAGASVAGSVLFDGVTVEAGAVIEDSVIGAG</sequence>
<feature type="non-terminal residue" evidence="2">
    <location>
        <position position="310"/>
    </location>
</feature>
<dbReference type="RefSeq" id="WP_144593337.1">
    <property type="nucleotide sequence ID" value="NZ_VJWX01000733.1"/>
</dbReference>
<dbReference type="SUPFAM" id="SSF53448">
    <property type="entry name" value="Nucleotide-diphospho-sugar transferases"/>
    <property type="match status" value="1"/>
</dbReference>
<dbReference type="AlphaFoldDB" id="A0A557ZYZ6"/>
<evidence type="ECO:0000313" key="3">
    <source>
        <dbReference type="Proteomes" id="UP000320011"/>
    </source>
</evidence>
<dbReference type="InterPro" id="IPR029044">
    <property type="entry name" value="Nucleotide-diphossugar_trans"/>
</dbReference>
<dbReference type="CDD" id="cd04181">
    <property type="entry name" value="NTP_transferase"/>
    <property type="match status" value="1"/>
</dbReference>
<gene>
    <name evidence="2" type="ORF">FNH05_36180</name>
</gene>
<dbReference type="Proteomes" id="UP000320011">
    <property type="component" value="Unassembled WGS sequence"/>
</dbReference>
<organism evidence="2 3">
    <name type="scientific">Amycolatopsis rhizosphaerae</name>
    <dbReference type="NCBI Taxonomy" id="2053003"/>
    <lineage>
        <taxon>Bacteria</taxon>
        <taxon>Bacillati</taxon>
        <taxon>Actinomycetota</taxon>
        <taxon>Actinomycetes</taxon>
        <taxon>Pseudonocardiales</taxon>
        <taxon>Pseudonocardiaceae</taxon>
        <taxon>Amycolatopsis</taxon>
    </lineage>
</organism>
<reference evidence="2 3" key="1">
    <citation type="submission" date="2019-07" db="EMBL/GenBank/DDBJ databases">
        <authorList>
            <person name="Duangmal K."/>
            <person name="Teo W.F.A."/>
        </authorList>
    </citation>
    <scope>NUCLEOTIDE SEQUENCE [LARGE SCALE GENOMIC DNA]</scope>
    <source>
        <strain evidence="2 3">TBRC 6029</strain>
    </source>
</reference>
<evidence type="ECO:0000313" key="2">
    <source>
        <dbReference type="EMBL" id="TVT17236.1"/>
    </source>
</evidence>
<keyword evidence="3" id="KW-1185">Reference proteome</keyword>
<dbReference type="Gene3D" id="2.160.10.10">
    <property type="entry name" value="Hexapeptide repeat proteins"/>
    <property type="match status" value="1"/>
</dbReference>
<name>A0A557ZYZ6_9PSEU</name>
<dbReference type="Gene3D" id="3.90.550.10">
    <property type="entry name" value="Spore Coat Polysaccharide Biosynthesis Protein SpsA, Chain A"/>
    <property type="match status" value="1"/>
</dbReference>
<dbReference type="InterPro" id="IPR050486">
    <property type="entry name" value="Mannose-1P_guanyltransferase"/>
</dbReference>